<accession>A0A291LXJ8</accession>
<evidence type="ECO:0000256" key="3">
    <source>
        <dbReference type="ARBA" id="ARBA00022723"/>
    </source>
</evidence>
<keyword evidence="9" id="KW-1185">Reference proteome</keyword>
<dbReference type="InterPro" id="IPR015797">
    <property type="entry name" value="NUDIX_hydrolase-like_dom_sf"/>
</dbReference>
<evidence type="ECO:0000256" key="5">
    <source>
        <dbReference type="ARBA" id="ARBA00022842"/>
    </source>
</evidence>
<proteinExistence type="predicted"/>
<feature type="domain" description="Nudix hydrolase" evidence="7">
    <location>
        <begin position="21"/>
        <end position="221"/>
    </location>
</feature>
<evidence type="ECO:0000259" key="7">
    <source>
        <dbReference type="PROSITE" id="PS51462"/>
    </source>
</evidence>
<dbReference type="InterPro" id="IPR039121">
    <property type="entry name" value="NUDT19"/>
</dbReference>
<evidence type="ECO:0000256" key="6">
    <source>
        <dbReference type="ARBA" id="ARBA00023211"/>
    </source>
</evidence>
<dbReference type="PROSITE" id="PS51462">
    <property type="entry name" value="NUDIX"/>
    <property type="match status" value="1"/>
</dbReference>
<reference evidence="8 9" key="1">
    <citation type="submission" date="2017-05" db="EMBL/GenBank/DDBJ databases">
        <title>Comparative genomic and metabolic analysis of manganese-oxidizing mechanisms in Celeribater manganoxidans DY25T: its adaption to the environment of polymetallic nodule.</title>
        <authorList>
            <person name="Wang X."/>
        </authorList>
    </citation>
    <scope>NUCLEOTIDE SEQUENCE [LARGE SCALE GENOMIC DNA]</scope>
    <source>
        <strain evidence="8 9">DY25</strain>
    </source>
</reference>
<dbReference type="OrthoDB" id="9805905at2"/>
<keyword evidence="3" id="KW-0479">Metal-binding</keyword>
<dbReference type="RefSeq" id="WP_097372875.1">
    <property type="nucleotide sequence ID" value="NZ_CP021404.1"/>
</dbReference>
<gene>
    <name evidence="8" type="ORF">CBW24_05055</name>
</gene>
<evidence type="ECO:0000313" key="9">
    <source>
        <dbReference type="Proteomes" id="UP000219050"/>
    </source>
</evidence>
<dbReference type="AlphaFoldDB" id="A0A291LXJ8"/>
<evidence type="ECO:0000313" key="8">
    <source>
        <dbReference type="EMBL" id="ATI41429.1"/>
    </source>
</evidence>
<dbReference type="EMBL" id="CP021404">
    <property type="protein sequence ID" value="ATI41429.1"/>
    <property type="molecule type" value="Genomic_DNA"/>
</dbReference>
<dbReference type="KEGG" id="cmag:CBW24_05055"/>
<protein>
    <recommendedName>
        <fullName evidence="7">Nudix hydrolase domain-containing protein</fullName>
    </recommendedName>
</protein>
<dbReference type="PANTHER" id="PTHR12318:SF0">
    <property type="entry name" value="ACYL-COENZYME A DIPHOSPHATASE NUDT19"/>
    <property type="match status" value="1"/>
</dbReference>
<dbReference type="GO" id="GO:0016818">
    <property type="term" value="F:hydrolase activity, acting on acid anhydrides, in phosphorus-containing anhydrides"/>
    <property type="evidence" value="ECO:0007669"/>
    <property type="project" value="InterPro"/>
</dbReference>
<comment type="cofactor">
    <cofactor evidence="1">
        <name>Mn(2+)</name>
        <dbReference type="ChEBI" id="CHEBI:29035"/>
    </cofactor>
</comment>
<keyword evidence="5" id="KW-0460">Magnesium</keyword>
<sequence>MASPRRRPQAKVGSGAPDPVLRHAATLILHRHGADGPEVLMGQRARKAAFMPSKFVFPGGALDPGDAHMRLAGALSPACRSRLCIDGACERDGPDAPLPEALVAAAIRELWEETGLMLARPEPWSTADLAAIPPGWDAFAQAGLRPDASACRFVFRAVTPPARSRRFDARFFAARAAAVAGDVDDFSRAQPELGALQWVPLRRARSFDLPFITTVVLAELSHLLSHPEPGVPDDVPFVRNDDIVSNIRRLR</sequence>
<keyword evidence="4" id="KW-0378">Hydrolase</keyword>
<dbReference type="InterPro" id="IPR000086">
    <property type="entry name" value="NUDIX_hydrolase_dom"/>
</dbReference>
<comment type="cofactor">
    <cofactor evidence="2">
        <name>Mg(2+)</name>
        <dbReference type="ChEBI" id="CHEBI:18420"/>
    </cofactor>
</comment>
<dbReference type="Gene3D" id="3.90.79.10">
    <property type="entry name" value="Nucleoside Triphosphate Pyrophosphohydrolase"/>
    <property type="match status" value="1"/>
</dbReference>
<keyword evidence="6" id="KW-0464">Manganese</keyword>
<dbReference type="SUPFAM" id="SSF55811">
    <property type="entry name" value="Nudix"/>
    <property type="match status" value="1"/>
</dbReference>
<dbReference type="PANTHER" id="PTHR12318">
    <property type="entry name" value="TESTOSTERONE-REGULATED PROTEIN RP2"/>
    <property type="match status" value="1"/>
</dbReference>
<evidence type="ECO:0000256" key="2">
    <source>
        <dbReference type="ARBA" id="ARBA00001946"/>
    </source>
</evidence>
<evidence type="ECO:0000256" key="4">
    <source>
        <dbReference type="ARBA" id="ARBA00022801"/>
    </source>
</evidence>
<dbReference type="GO" id="GO:0046872">
    <property type="term" value="F:metal ion binding"/>
    <property type="evidence" value="ECO:0007669"/>
    <property type="project" value="UniProtKB-KW"/>
</dbReference>
<organism evidence="8 9">
    <name type="scientific">Pacificitalea manganoxidans</name>
    <dbReference type="NCBI Taxonomy" id="1411902"/>
    <lineage>
        <taxon>Bacteria</taxon>
        <taxon>Pseudomonadati</taxon>
        <taxon>Pseudomonadota</taxon>
        <taxon>Alphaproteobacteria</taxon>
        <taxon>Rhodobacterales</taxon>
        <taxon>Paracoccaceae</taxon>
        <taxon>Pacificitalea</taxon>
    </lineage>
</organism>
<dbReference type="Proteomes" id="UP000219050">
    <property type="component" value="Chromosome"/>
</dbReference>
<evidence type="ECO:0000256" key="1">
    <source>
        <dbReference type="ARBA" id="ARBA00001936"/>
    </source>
</evidence>
<name>A0A291LXJ8_9RHOB</name>